<sequence length="140" mass="16257">MLSNNRIHLMVSHPGVKDFVLNKDMNEKHVGWITKVMEYDVHIKVTKLVRGKGLCQQLAADLESKGDEDMMLLNNDERDDQVDWLSKMKAFLLSGTYPVDMDRTQRQNFHLQSIPYVLVDNVLFRRDLNGVLLWCIGPEQ</sequence>
<proteinExistence type="predicted"/>
<feature type="non-terminal residue" evidence="1">
    <location>
        <position position="140"/>
    </location>
</feature>
<accession>A0AA38C7C6</accession>
<dbReference type="EMBL" id="JAHRHJ020000011">
    <property type="protein sequence ID" value="KAH9295245.1"/>
    <property type="molecule type" value="Genomic_DNA"/>
</dbReference>
<comment type="caution">
    <text evidence="1">The sequence shown here is derived from an EMBL/GenBank/DDBJ whole genome shotgun (WGS) entry which is preliminary data.</text>
</comment>
<evidence type="ECO:0000313" key="1">
    <source>
        <dbReference type="EMBL" id="KAH9295245.1"/>
    </source>
</evidence>
<protein>
    <submittedName>
        <fullName evidence="1">Uncharacterized protein</fullName>
    </submittedName>
</protein>
<keyword evidence="2" id="KW-1185">Reference proteome</keyword>
<name>A0AA38C7C6_TAXCH</name>
<organism evidence="1 2">
    <name type="scientific">Taxus chinensis</name>
    <name type="common">Chinese yew</name>
    <name type="synonym">Taxus wallichiana var. chinensis</name>
    <dbReference type="NCBI Taxonomy" id="29808"/>
    <lineage>
        <taxon>Eukaryota</taxon>
        <taxon>Viridiplantae</taxon>
        <taxon>Streptophyta</taxon>
        <taxon>Embryophyta</taxon>
        <taxon>Tracheophyta</taxon>
        <taxon>Spermatophyta</taxon>
        <taxon>Pinopsida</taxon>
        <taxon>Pinidae</taxon>
        <taxon>Conifers II</taxon>
        <taxon>Cupressales</taxon>
        <taxon>Taxaceae</taxon>
        <taxon>Taxus</taxon>
    </lineage>
</organism>
<evidence type="ECO:0000313" key="2">
    <source>
        <dbReference type="Proteomes" id="UP000824469"/>
    </source>
</evidence>
<reference evidence="1 2" key="1">
    <citation type="journal article" date="2021" name="Nat. Plants">
        <title>The Taxus genome provides insights into paclitaxel biosynthesis.</title>
        <authorList>
            <person name="Xiong X."/>
            <person name="Gou J."/>
            <person name="Liao Q."/>
            <person name="Li Y."/>
            <person name="Zhou Q."/>
            <person name="Bi G."/>
            <person name="Li C."/>
            <person name="Du R."/>
            <person name="Wang X."/>
            <person name="Sun T."/>
            <person name="Guo L."/>
            <person name="Liang H."/>
            <person name="Lu P."/>
            <person name="Wu Y."/>
            <person name="Zhang Z."/>
            <person name="Ro D.K."/>
            <person name="Shang Y."/>
            <person name="Huang S."/>
            <person name="Yan J."/>
        </authorList>
    </citation>
    <scope>NUCLEOTIDE SEQUENCE [LARGE SCALE GENOMIC DNA]</scope>
    <source>
        <strain evidence="1">Ta-2019</strain>
    </source>
</reference>
<dbReference type="Proteomes" id="UP000824469">
    <property type="component" value="Unassembled WGS sequence"/>
</dbReference>
<dbReference type="AlphaFoldDB" id="A0AA38C7C6"/>
<gene>
    <name evidence="1" type="ORF">KI387_038833</name>
</gene>